<dbReference type="GeneID" id="20041524"/>
<dbReference type="Proteomes" id="UP000028667">
    <property type="component" value="Segment"/>
</dbReference>
<accession>A0A076FIH6</accession>
<evidence type="ECO:0000313" key="1">
    <source>
        <dbReference type="EMBL" id="AII17261.1"/>
    </source>
</evidence>
<dbReference type="KEGG" id="vg:20041524"/>
<keyword evidence="2" id="KW-1185">Reference proteome</keyword>
<protein>
    <submittedName>
        <fullName evidence="1">Uncharacterized protein</fullName>
    </submittedName>
</protein>
<name>A0A076FIH6_9VIRU</name>
<evidence type="ECO:0000313" key="2">
    <source>
        <dbReference type="Proteomes" id="UP000028667"/>
    </source>
</evidence>
<sequence length="263" mass="30491">MNVYFKIILLILILLFWIFNFEVPDTFAYKSTNTNNMPTLQKFPNFLSNFECKYLTKKLINHNENIRGVGLGIGFENLNGFTVIFKNKEEAKNLFIDKFKLPLVWNIFNKVVLPESNAFVINTLIINKSLHNSIDLHYDNTIEVETGIFNRELLAHNINIIYINVPNDILGGKFVAYKKNISTLHEITKPFGLSNFMPLPQPVIEQKPINGTFIKVRGDLLHKVNSFFSNTNEPRISLVIEEYKCSKKELEQVDEIIVRSKNY</sequence>
<gene>
    <name evidence="1" type="ORF">AaV_027</name>
</gene>
<organism evidence="1 2">
    <name type="scientific">Aureococcus anophagefferens virus</name>
    <dbReference type="NCBI Taxonomy" id="1474867"/>
    <lineage>
        <taxon>Viruses</taxon>
        <taxon>Varidnaviria</taxon>
        <taxon>Bamfordvirae</taxon>
        <taxon>Nucleocytoviricota</taxon>
        <taxon>Megaviricetes</taxon>
        <taxon>Imitervirales</taxon>
        <taxon>Schizomimiviridae</taxon>
        <taxon>Kratosvirus</taxon>
        <taxon>Kratosvirus quantuckense</taxon>
    </lineage>
</organism>
<dbReference type="EMBL" id="KJ645900">
    <property type="protein sequence ID" value="AII17261.1"/>
    <property type="molecule type" value="Genomic_DNA"/>
</dbReference>
<proteinExistence type="predicted"/>
<reference evidence="1 2" key="1">
    <citation type="journal article" date="2014" name="Virology">
        <title>Genome of brown tide virus (AaV), the little giant of the Megaviridae, elucidates NCLDV genome expansion and host-virus coevolution.</title>
        <authorList>
            <person name="Moniruzzaman M."/>
            <person name="LeCleir G.R."/>
            <person name="Brown C.M."/>
            <person name="Gobler C.J."/>
            <person name="Bidle K.D."/>
            <person name="Wilson W.H."/>
            <person name="Wilhelm S.W."/>
        </authorList>
    </citation>
    <scope>NUCLEOTIDE SEQUENCE [LARGE SCALE GENOMIC DNA]</scope>
    <source>
        <strain evidence="1">BtV-01</strain>
    </source>
</reference>
<dbReference type="RefSeq" id="YP_009052105.1">
    <property type="nucleotide sequence ID" value="NC_024697.1"/>
</dbReference>